<dbReference type="Proteomes" id="UP000554235">
    <property type="component" value="Unassembled WGS sequence"/>
</dbReference>
<feature type="chain" id="PRO_5034824800" evidence="1">
    <location>
        <begin position="22"/>
        <end position="93"/>
    </location>
</feature>
<comment type="caution">
    <text evidence="2">The sequence shown here is derived from an EMBL/GenBank/DDBJ whole genome shotgun (WGS) entry which is preliminary data.</text>
</comment>
<keyword evidence="3" id="KW-1185">Reference proteome</keyword>
<dbReference type="EMBL" id="JAADYS010003376">
    <property type="protein sequence ID" value="KAF4447794.1"/>
    <property type="molecule type" value="Genomic_DNA"/>
</dbReference>
<gene>
    <name evidence="2" type="ORF">FALBO_16900</name>
</gene>
<accession>A0A8H4NQY0</accession>
<evidence type="ECO:0000313" key="2">
    <source>
        <dbReference type="EMBL" id="KAF4447794.1"/>
    </source>
</evidence>
<evidence type="ECO:0000313" key="3">
    <source>
        <dbReference type="Proteomes" id="UP000554235"/>
    </source>
</evidence>
<dbReference type="AlphaFoldDB" id="A0A8H4NQY0"/>
<name>A0A8H4NQY0_9HYPO</name>
<dbReference type="OrthoDB" id="2820488at2759"/>
<proteinExistence type="predicted"/>
<feature type="signal peptide" evidence="1">
    <location>
        <begin position="1"/>
        <end position="21"/>
    </location>
</feature>
<keyword evidence="1" id="KW-0732">Signal</keyword>
<organism evidence="2 3">
    <name type="scientific">Fusarium albosuccineum</name>
    <dbReference type="NCBI Taxonomy" id="1237068"/>
    <lineage>
        <taxon>Eukaryota</taxon>
        <taxon>Fungi</taxon>
        <taxon>Dikarya</taxon>
        <taxon>Ascomycota</taxon>
        <taxon>Pezizomycotina</taxon>
        <taxon>Sordariomycetes</taxon>
        <taxon>Hypocreomycetidae</taxon>
        <taxon>Hypocreales</taxon>
        <taxon>Nectriaceae</taxon>
        <taxon>Fusarium</taxon>
        <taxon>Fusarium decemcellulare species complex</taxon>
    </lineage>
</organism>
<sequence length="93" mass="10098">MLPSTLFASTAVLLALPGISAHYTKTANCVPGKTVTPEKQSINFSNFAQTLYIDKDVPRAFNEHALESYIQHNPLSTSGRQTAIDFLSGAFPK</sequence>
<evidence type="ECO:0000256" key="1">
    <source>
        <dbReference type="SAM" id="SignalP"/>
    </source>
</evidence>
<protein>
    <submittedName>
        <fullName evidence="2">Snoal-like polyketide cyclase family</fullName>
    </submittedName>
</protein>
<reference evidence="2 3" key="1">
    <citation type="submission" date="2020-01" db="EMBL/GenBank/DDBJ databases">
        <title>Identification and distribution of gene clusters putatively required for synthesis of sphingolipid metabolism inhibitors in phylogenetically diverse species of the filamentous fungus Fusarium.</title>
        <authorList>
            <person name="Kim H.-S."/>
            <person name="Busman M."/>
            <person name="Brown D.W."/>
            <person name="Divon H."/>
            <person name="Uhlig S."/>
            <person name="Proctor R.H."/>
        </authorList>
    </citation>
    <scope>NUCLEOTIDE SEQUENCE [LARGE SCALE GENOMIC DNA]</scope>
    <source>
        <strain evidence="2 3">NRRL 20459</strain>
    </source>
</reference>